<dbReference type="GO" id="GO:0098552">
    <property type="term" value="C:side of membrane"/>
    <property type="evidence" value="ECO:0007669"/>
    <property type="project" value="UniProtKB-KW"/>
</dbReference>
<dbReference type="AlphaFoldDB" id="A0A1D2M4H3"/>
<evidence type="ECO:0000313" key="18">
    <source>
        <dbReference type="EMBL" id="ODM87869.1"/>
    </source>
</evidence>
<dbReference type="GO" id="GO:0005886">
    <property type="term" value="C:plasma membrane"/>
    <property type="evidence" value="ECO:0007669"/>
    <property type="project" value="UniProtKB-SubCell"/>
</dbReference>
<evidence type="ECO:0000256" key="9">
    <source>
        <dbReference type="ARBA" id="ARBA00022842"/>
    </source>
</evidence>
<keyword evidence="11" id="KW-0325">Glycoprotein</keyword>
<keyword evidence="10" id="KW-0472">Membrane</keyword>
<dbReference type="InterPro" id="IPR017850">
    <property type="entry name" value="Alkaline_phosphatase_core_sf"/>
</dbReference>
<evidence type="ECO:0000256" key="8">
    <source>
        <dbReference type="ARBA" id="ARBA00022833"/>
    </source>
</evidence>
<evidence type="ECO:0000313" key="19">
    <source>
        <dbReference type="Proteomes" id="UP000094527"/>
    </source>
</evidence>
<keyword evidence="8 14" id="KW-0862">Zinc</keyword>
<feature type="binding site" evidence="14">
    <location>
        <position position="331"/>
    </location>
    <ligand>
        <name>Zn(2+)</name>
        <dbReference type="ChEBI" id="CHEBI:29105"/>
        <label>2</label>
    </ligand>
</feature>
<feature type="binding site" evidence="14">
    <location>
        <position position="54"/>
    </location>
    <ligand>
        <name>Zn(2+)</name>
        <dbReference type="ChEBI" id="CHEBI:29105"/>
        <label>2</label>
    </ligand>
</feature>
<dbReference type="FunFam" id="3.40.720.10:FF:000008">
    <property type="entry name" value="Alkaline phosphatase"/>
    <property type="match status" value="1"/>
</dbReference>
<dbReference type="GO" id="GO:0004035">
    <property type="term" value="F:alkaline phosphatase activity"/>
    <property type="evidence" value="ECO:0007669"/>
    <property type="project" value="UniProtKB-EC"/>
</dbReference>
<comment type="cofactor">
    <cofactor evidence="14">
        <name>Zn(2+)</name>
        <dbReference type="ChEBI" id="CHEBI:29105"/>
    </cofactor>
    <text evidence="14">Binds 2 Zn(2+) ions.</text>
</comment>
<feature type="binding site" evidence="14">
    <location>
        <position position="54"/>
    </location>
    <ligand>
        <name>Mg(2+)</name>
        <dbReference type="ChEBI" id="CHEBI:18420"/>
    </ligand>
</feature>
<keyword evidence="5" id="KW-0336">GPI-anchor</keyword>
<dbReference type="Gene3D" id="3.40.720.10">
    <property type="entry name" value="Alkaline Phosphatase, subunit A"/>
    <property type="match status" value="1"/>
</dbReference>
<dbReference type="SMART" id="SM00098">
    <property type="entry name" value="alkPPc"/>
    <property type="match status" value="1"/>
</dbReference>
<dbReference type="PANTHER" id="PTHR11596">
    <property type="entry name" value="ALKALINE PHOSPHATASE"/>
    <property type="match status" value="1"/>
</dbReference>
<feature type="binding site" evidence="14">
    <location>
        <position position="167"/>
    </location>
    <ligand>
        <name>Mg(2+)</name>
        <dbReference type="ChEBI" id="CHEBI:18420"/>
    </ligand>
</feature>
<dbReference type="EMBL" id="LJIJ01004516">
    <property type="protein sequence ID" value="ODM87869.1"/>
    <property type="molecule type" value="Genomic_DNA"/>
</dbReference>
<keyword evidence="4" id="KW-1003">Cell membrane</keyword>
<evidence type="ECO:0000256" key="12">
    <source>
        <dbReference type="ARBA" id="ARBA00023288"/>
    </source>
</evidence>
<evidence type="ECO:0000256" key="2">
    <source>
        <dbReference type="ARBA" id="ARBA00005984"/>
    </source>
</evidence>
<feature type="binding site" evidence="14">
    <location>
        <position position="373"/>
    </location>
    <ligand>
        <name>Zn(2+)</name>
        <dbReference type="ChEBI" id="CHEBI:29105"/>
        <label>2</label>
    </ligand>
</feature>
<dbReference type="PANTHER" id="PTHR11596:SF91">
    <property type="entry name" value="ALKALINE PHOSPHATASE-RELATED"/>
    <property type="match status" value="1"/>
</dbReference>
<evidence type="ECO:0000256" key="10">
    <source>
        <dbReference type="ARBA" id="ARBA00023136"/>
    </source>
</evidence>
<comment type="subcellular location">
    <subcellularLocation>
        <location evidence="1">Cell membrane</location>
        <topology evidence="1">Lipid-anchor</topology>
        <topology evidence="1">GPI-anchor</topology>
    </subcellularLocation>
</comment>
<dbReference type="OMA" id="DWHEARS"/>
<evidence type="ECO:0000256" key="7">
    <source>
        <dbReference type="ARBA" id="ARBA00022801"/>
    </source>
</evidence>
<feature type="binding site" evidence="14">
    <location>
        <position position="449"/>
    </location>
    <ligand>
        <name>Zn(2+)</name>
        <dbReference type="ChEBI" id="CHEBI:29105"/>
        <label>2</label>
    </ligand>
</feature>
<comment type="similarity">
    <text evidence="2 15">Belongs to the alkaline phosphatase family.</text>
</comment>
<dbReference type="InterPro" id="IPR001952">
    <property type="entry name" value="Alkaline_phosphatase"/>
</dbReference>
<evidence type="ECO:0000256" key="4">
    <source>
        <dbReference type="ARBA" id="ARBA00022475"/>
    </source>
</evidence>
<evidence type="ECO:0000256" key="17">
    <source>
        <dbReference type="SAM" id="MobiDB-lite"/>
    </source>
</evidence>
<feature type="binding site" evidence="14">
    <location>
        <position position="335"/>
    </location>
    <ligand>
        <name>Zn(2+)</name>
        <dbReference type="ChEBI" id="CHEBI:29105"/>
        <label>2</label>
    </ligand>
</feature>
<dbReference type="SUPFAM" id="SSF53649">
    <property type="entry name" value="Alkaline phosphatase-like"/>
    <property type="match status" value="1"/>
</dbReference>
<dbReference type="STRING" id="48709.A0A1D2M4H3"/>
<dbReference type="OrthoDB" id="5818554at2759"/>
<dbReference type="EC" id="3.1.3.1" evidence="3 16"/>
<feature type="active site" description="Phosphoserine intermediate" evidence="13">
    <location>
        <position position="104"/>
    </location>
</feature>
<keyword evidence="12" id="KW-0449">Lipoprotein</keyword>
<evidence type="ECO:0000256" key="14">
    <source>
        <dbReference type="PIRSR" id="PIRSR601952-2"/>
    </source>
</evidence>
<keyword evidence="6 14" id="KW-0479">Metal-binding</keyword>
<dbReference type="GO" id="GO:0046872">
    <property type="term" value="F:metal ion binding"/>
    <property type="evidence" value="ECO:0007669"/>
    <property type="project" value="UniProtKB-KW"/>
</dbReference>
<comment type="catalytic activity">
    <reaction evidence="16">
        <text>a phosphate monoester + H2O = an alcohol + phosphate</text>
        <dbReference type="Rhea" id="RHEA:15017"/>
        <dbReference type="ChEBI" id="CHEBI:15377"/>
        <dbReference type="ChEBI" id="CHEBI:30879"/>
        <dbReference type="ChEBI" id="CHEBI:43474"/>
        <dbReference type="ChEBI" id="CHEBI:67140"/>
        <dbReference type="EC" id="3.1.3.1"/>
    </reaction>
</comment>
<evidence type="ECO:0000256" key="3">
    <source>
        <dbReference type="ARBA" id="ARBA00012647"/>
    </source>
</evidence>
<dbReference type="InterPro" id="IPR018299">
    <property type="entry name" value="Alkaline_phosphatase_AS"/>
</dbReference>
<proteinExistence type="inferred from homology"/>
<name>A0A1D2M4H3_ORCCI</name>
<evidence type="ECO:0000256" key="1">
    <source>
        <dbReference type="ARBA" id="ARBA00004609"/>
    </source>
</evidence>
<feature type="region of interest" description="Disordered" evidence="17">
    <location>
        <begin position="1"/>
        <end position="21"/>
    </location>
</feature>
<dbReference type="PRINTS" id="PR00113">
    <property type="entry name" value="ALKPHPHTASE"/>
</dbReference>
<comment type="caution">
    <text evidence="18">The sequence shown here is derived from an EMBL/GenBank/DDBJ whole genome shotgun (WGS) entry which is preliminary data.</text>
</comment>
<evidence type="ECO:0000256" key="6">
    <source>
        <dbReference type="ARBA" id="ARBA00022723"/>
    </source>
</evidence>
<keyword evidence="7 16" id="KW-0378">Hydrolase</keyword>
<dbReference type="CDD" id="cd16012">
    <property type="entry name" value="ALP"/>
    <property type="match status" value="1"/>
</dbReference>
<evidence type="ECO:0000256" key="5">
    <source>
        <dbReference type="ARBA" id="ARBA00022622"/>
    </source>
</evidence>
<keyword evidence="19" id="KW-1185">Reference proteome</keyword>
<comment type="cofactor">
    <cofactor evidence="14">
        <name>Mg(2+)</name>
        <dbReference type="ChEBI" id="CHEBI:18420"/>
    </cofactor>
    <text evidence="14">Binds 1 Mg(2+) ion.</text>
</comment>
<evidence type="ECO:0000256" key="13">
    <source>
        <dbReference type="PIRSR" id="PIRSR601952-1"/>
    </source>
</evidence>
<feature type="non-terminal residue" evidence="18">
    <location>
        <position position="531"/>
    </location>
</feature>
<evidence type="ECO:0000256" key="16">
    <source>
        <dbReference type="RuleBase" id="RU003947"/>
    </source>
</evidence>
<evidence type="ECO:0000256" key="15">
    <source>
        <dbReference type="RuleBase" id="RU003946"/>
    </source>
</evidence>
<dbReference type="Pfam" id="PF00245">
    <property type="entry name" value="Alk_phosphatase"/>
    <property type="match status" value="1"/>
</dbReference>
<feature type="binding site" evidence="14">
    <location>
        <position position="372"/>
    </location>
    <ligand>
        <name>Zn(2+)</name>
        <dbReference type="ChEBI" id="CHEBI:29105"/>
        <label>2</label>
    </ligand>
</feature>
<dbReference type="PROSITE" id="PS00123">
    <property type="entry name" value="ALKALINE_PHOSPHATASE"/>
    <property type="match status" value="1"/>
</dbReference>
<feature type="binding site" evidence="14">
    <location>
        <position position="326"/>
    </location>
    <ligand>
        <name>Mg(2+)</name>
        <dbReference type="ChEBI" id="CHEBI:18420"/>
    </ligand>
</feature>
<keyword evidence="9 14" id="KW-0460">Magnesium</keyword>
<protein>
    <recommendedName>
        <fullName evidence="3 16">Alkaline phosphatase</fullName>
        <ecNumber evidence="3 16">3.1.3.1</ecNumber>
    </recommendedName>
</protein>
<dbReference type="Proteomes" id="UP000094527">
    <property type="component" value="Unassembled WGS sequence"/>
</dbReference>
<sequence>MHNIKPYPKMRSSSTKSENYRNWFETPQSSLRRKIESCTKIERQAKHIIFFLGDGMSIPTITASRIFKGQREGKTGEETQLNFEQFPNIALAKTYCQDSQVADSACSATAYLCGTLANIATIGLTPNVLFGDCIGQMNKSNHVSSVLAWAQTYGMWTGIVTTTRVTHATPAGSYANSADRDWENNKMVQDSGQNPDTCDDIAEQLVLGDVGKRLNIIMGGGRRELTPVTVLDVESNQPGKRTDGKNLIETWIQSKNATSAKYVWNKEQLFNVDLSQTDFLLGLFSWDHMDYVADANTTADPSLAEMTKIAIQILSRNPKGFFLLVEGGRIDHAHHDSKAQKAFIETIAMDDAVLAATENTSKCQTLILVTADHSHVMTFSGYPPRGNPILGFADKSDVDGLPYTTISYANGPGYKHPGANGDRYDLTNDPLNDKDYKQMTGLPLIEETHGGDDVCIFSNGPFSHFLTGVVHQSIIPHVIAYAACLDIPNEEYQKGPHCSSAYSGKHTSYSGENETYAQYPETCCQKVYNAK</sequence>
<feature type="binding site" evidence="14">
    <location>
        <position position="169"/>
    </location>
    <ligand>
        <name>Mg(2+)</name>
        <dbReference type="ChEBI" id="CHEBI:18420"/>
    </ligand>
</feature>
<evidence type="ECO:0000256" key="11">
    <source>
        <dbReference type="ARBA" id="ARBA00023180"/>
    </source>
</evidence>
<reference evidence="18 19" key="1">
    <citation type="journal article" date="2016" name="Genome Biol. Evol.">
        <title>Gene Family Evolution Reflects Adaptation to Soil Environmental Stressors in the Genome of the Collembolan Orchesella cincta.</title>
        <authorList>
            <person name="Faddeeva-Vakhrusheva A."/>
            <person name="Derks M.F."/>
            <person name="Anvar S.Y."/>
            <person name="Agamennone V."/>
            <person name="Suring W."/>
            <person name="Smit S."/>
            <person name="van Straalen N.M."/>
            <person name="Roelofs D."/>
        </authorList>
    </citation>
    <scope>NUCLEOTIDE SEQUENCE [LARGE SCALE GENOMIC DNA]</scope>
    <source>
        <tissue evidence="18">Mixed pool</tissue>
    </source>
</reference>
<accession>A0A1D2M4H3</accession>
<organism evidence="18 19">
    <name type="scientific">Orchesella cincta</name>
    <name type="common">Springtail</name>
    <name type="synonym">Podura cincta</name>
    <dbReference type="NCBI Taxonomy" id="48709"/>
    <lineage>
        <taxon>Eukaryota</taxon>
        <taxon>Metazoa</taxon>
        <taxon>Ecdysozoa</taxon>
        <taxon>Arthropoda</taxon>
        <taxon>Hexapoda</taxon>
        <taxon>Collembola</taxon>
        <taxon>Entomobryomorpha</taxon>
        <taxon>Entomobryoidea</taxon>
        <taxon>Orchesellidae</taxon>
        <taxon>Orchesellinae</taxon>
        <taxon>Orchesella</taxon>
    </lineage>
</organism>
<gene>
    <name evidence="18" type="ORF">Ocin01_18816</name>
</gene>